<evidence type="ECO:0008006" key="7">
    <source>
        <dbReference type="Google" id="ProtNLM"/>
    </source>
</evidence>
<dbReference type="InterPro" id="IPR008930">
    <property type="entry name" value="Terpenoid_cyclase/PrenylTrfase"/>
</dbReference>
<evidence type="ECO:0000259" key="3">
    <source>
        <dbReference type="Pfam" id="PF01397"/>
    </source>
</evidence>
<dbReference type="InterPro" id="IPR001906">
    <property type="entry name" value="Terpene_synth_N"/>
</dbReference>
<evidence type="ECO:0000313" key="5">
    <source>
        <dbReference type="EMBL" id="KAG8479378.1"/>
    </source>
</evidence>
<evidence type="ECO:0000259" key="4">
    <source>
        <dbReference type="Pfam" id="PF03936"/>
    </source>
</evidence>
<dbReference type="PANTHER" id="PTHR31225">
    <property type="entry name" value="OS04G0344100 PROTEIN-RELATED"/>
    <property type="match status" value="1"/>
</dbReference>
<dbReference type="Pfam" id="PF03936">
    <property type="entry name" value="Terpene_synth_C"/>
    <property type="match status" value="1"/>
</dbReference>
<dbReference type="PANTHER" id="PTHR31225:SF248">
    <property type="entry name" value="(+)-DELTA-CADINENE SYNTHASE"/>
    <property type="match status" value="1"/>
</dbReference>
<feature type="domain" description="Terpene synthase N-terminal" evidence="3">
    <location>
        <begin position="74"/>
        <end position="122"/>
    </location>
</feature>
<name>A0A8J6CTH6_9ROSI</name>
<dbReference type="FunFam" id="1.10.600.10:FF:000007">
    <property type="entry name" value="Isoprene synthase, chloroplastic"/>
    <property type="match status" value="1"/>
</dbReference>
<keyword evidence="6" id="KW-1185">Reference proteome</keyword>
<reference evidence="5 6" key="1">
    <citation type="journal article" date="2021" name="bioRxiv">
        <title>The Gossypium anomalum genome as a resource for cotton improvement and evolutionary analysis of hybrid incompatibility.</title>
        <authorList>
            <person name="Grover C.E."/>
            <person name="Yuan D."/>
            <person name="Arick M.A."/>
            <person name="Miller E.R."/>
            <person name="Hu G."/>
            <person name="Peterson D.G."/>
            <person name="Wendel J.F."/>
            <person name="Udall J.A."/>
        </authorList>
    </citation>
    <scope>NUCLEOTIDE SEQUENCE [LARGE SCALE GENOMIC DNA]</scope>
    <source>
        <strain evidence="5">JFW-Udall</strain>
        <tissue evidence="5">Leaf</tissue>
    </source>
</reference>
<dbReference type="Pfam" id="PF01397">
    <property type="entry name" value="Terpene_synth"/>
    <property type="match status" value="2"/>
</dbReference>
<dbReference type="InterPro" id="IPR044814">
    <property type="entry name" value="Terpene_cyclase_plant_C1"/>
</dbReference>
<comment type="caution">
    <text evidence="5">The sequence shown here is derived from an EMBL/GenBank/DDBJ whole genome shotgun (WGS) entry which is preliminary data.</text>
</comment>
<evidence type="ECO:0000256" key="2">
    <source>
        <dbReference type="ARBA" id="ARBA00022842"/>
    </source>
</evidence>
<gene>
    <name evidence="5" type="ORF">CXB51_029135</name>
</gene>
<dbReference type="Proteomes" id="UP000701853">
    <property type="component" value="Chromosome 11"/>
</dbReference>
<evidence type="ECO:0000313" key="6">
    <source>
        <dbReference type="Proteomes" id="UP000701853"/>
    </source>
</evidence>
<dbReference type="AlphaFoldDB" id="A0A8J6CTH6"/>
<dbReference type="SUPFAM" id="SSF48576">
    <property type="entry name" value="Terpenoid synthases"/>
    <property type="match status" value="1"/>
</dbReference>
<protein>
    <recommendedName>
        <fullName evidence="7">(+)-delta-cadinene synthase</fullName>
    </recommendedName>
</protein>
<accession>A0A8J6CTH6</accession>
<dbReference type="SFLD" id="SFLDS00005">
    <property type="entry name" value="Isoprenoid_Synthase_Type_I"/>
    <property type="match status" value="1"/>
</dbReference>
<dbReference type="Gene3D" id="1.50.10.130">
    <property type="entry name" value="Terpene synthase, N-terminal domain"/>
    <property type="match status" value="2"/>
</dbReference>
<dbReference type="InterPro" id="IPR034741">
    <property type="entry name" value="Terpene_cyclase-like_1_C"/>
</dbReference>
<keyword evidence="1" id="KW-0479">Metal-binding</keyword>
<evidence type="ECO:0000256" key="1">
    <source>
        <dbReference type="ARBA" id="ARBA00022723"/>
    </source>
</evidence>
<feature type="domain" description="Terpene synthase N-terminal" evidence="3">
    <location>
        <begin position="24"/>
        <end position="73"/>
    </location>
</feature>
<sequence length="465" mass="54228">MDAGTQQEYEELKQEVRRIPTLRCGLTFEKETEEALQIIYHHHCNHIEIDGDDLYTTAIRFRLLREHGFDVHCGMLELYEAAHFQLHGENILEEALSFTTFHLKLAETTVDYPISTQIANALKRPLRKSVPRLIARSYISVYEAYGTQDENLMKFAKLDFKILQHLHKMEINKIHRWWKDLDVATDFSFIRDRLVECYFWMLGAYFEPHYAVARTFVTKVTCLVSILDDIYDAYGTYEELEIFTKAIQRWDTNYIDLLPGYMKLWYSEALNVYEDMEDLMSKEGKSYRVQLAIEAMKRQSQVYFVEAKWLHENYIPTMAEYMPIALVSCGYWLITISSFVGMEDSITKETFNCAFNDPKIIRASSIICRLMSDIVSHKAMECYMKQYGVSMQEAYDELYKQINNAWKDINEEFLKPTAAPTSALNRILNLERVIDLLYSGEGAYTEVGESAKTSITALLIDSVPI</sequence>
<dbReference type="EMBL" id="JAHUZN010000011">
    <property type="protein sequence ID" value="KAG8479378.1"/>
    <property type="molecule type" value="Genomic_DNA"/>
</dbReference>
<organism evidence="5 6">
    <name type="scientific">Gossypium anomalum</name>
    <dbReference type="NCBI Taxonomy" id="47600"/>
    <lineage>
        <taxon>Eukaryota</taxon>
        <taxon>Viridiplantae</taxon>
        <taxon>Streptophyta</taxon>
        <taxon>Embryophyta</taxon>
        <taxon>Tracheophyta</taxon>
        <taxon>Spermatophyta</taxon>
        <taxon>Magnoliopsida</taxon>
        <taxon>eudicotyledons</taxon>
        <taxon>Gunneridae</taxon>
        <taxon>Pentapetalae</taxon>
        <taxon>rosids</taxon>
        <taxon>malvids</taxon>
        <taxon>Malvales</taxon>
        <taxon>Malvaceae</taxon>
        <taxon>Malvoideae</taxon>
        <taxon>Gossypium</taxon>
    </lineage>
</organism>
<dbReference type="InterPro" id="IPR008949">
    <property type="entry name" value="Isoprenoid_synthase_dom_sf"/>
</dbReference>
<dbReference type="GO" id="GO:0010333">
    <property type="term" value="F:terpene synthase activity"/>
    <property type="evidence" value="ECO:0007669"/>
    <property type="project" value="InterPro"/>
</dbReference>
<dbReference type="CDD" id="cd00684">
    <property type="entry name" value="Terpene_cyclase_plant_C1"/>
    <property type="match status" value="1"/>
</dbReference>
<dbReference type="InterPro" id="IPR036965">
    <property type="entry name" value="Terpene_synth_N_sf"/>
</dbReference>
<dbReference type="GO" id="GO:0016102">
    <property type="term" value="P:diterpenoid biosynthetic process"/>
    <property type="evidence" value="ECO:0007669"/>
    <property type="project" value="InterPro"/>
</dbReference>
<keyword evidence="2" id="KW-0460">Magnesium</keyword>
<dbReference type="InterPro" id="IPR005630">
    <property type="entry name" value="Terpene_synthase_metal-bd"/>
</dbReference>
<dbReference type="SFLD" id="SFLDG01019">
    <property type="entry name" value="Terpene_Cyclase_Like_1_C_Termi"/>
    <property type="match status" value="1"/>
</dbReference>
<feature type="domain" description="Terpene synthase metal-binding" evidence="4">
    <location>
        <begin position="179"/>
        <end position="408"/>
    </location>
</feature>
<dbReference type="InterPro" id="IPR050148">
    <property type="entry name" value="Terpene_synthase-like"/>
</dbReference>
<dbReference type="SUPFAM" id="SSF48239">
    <property type="entry name" value="Terpenoid cyclases/Protein prenyltransferases"/>
    <property type="match status" value="1"/>
</dbReference>
<proteinExistence type="predicted"/>
<dbReference type="OrthoDB" id="1877784at2759"/>
<dbReference type="GO" id="GO:0000287">
    <property type="term" value="F:magnesium ion binding"/>
    <property type="evidence" value="ECO:0007669"/>
    <property type="project" value="InterPro"/>
</dbReference>
<dbReference type="Gene3D" id="1.10.600.10">
    <property type="entry name" value="Farnesyl Diphosphate Synthase"/>
    <property type="match status" value="1"/>
</dbReference>